<name>A0ABV8F6A8_9ACTN</name>
<dbReference type="Proteomes" id="UP001595698">
    <property type="component" value="Unassembled WGS sequence"/>
</dbReference>
<evidence type="ECO:0000313" key="3">
    <source>
        <dbReference type="EMBL" id="MFC3983421.1"/>
    </source>
</evidence>
<gene>
    <name evidence="3" type="ORF">ACFOYY_25055</name>
</gene>
<proteinExistence type="predicted"/>
<reference evidence="4" key="1">
    <citation type="journal article" date="2019" name="Int. J. Syst. Evol. Microbiol.">
        <title>The Global Catalogue of Microorganisms (GCM) 10K type strain sequencing project: providing services to taxonomists for standard genome sequencing and annotation.</title>
        <authorList>
            <consortium name="The Broad Institute Genomics Platform"/>
            <consortium name="The Broad Institute Genome Sequencing Center for Infectious Disease"/>
            <person name="Wu L."/>
            <person name="Ma J."/>
        </authorList>
    </citation>
    <scope>NUCLEOTIDE SEQUENCE [LARGE SCALE GENOMIC DNA]</scope>
    <source>
        <strain evidence="4">TBRC 7912</strain>
    </source>
</reference>
<dbReference type="EMBL" id="JBHSBC010000030">
    <property type="protein sequence ID" value="MFC3983421.1"/>
    <property type="molecule type" value="Genomic_DNA"/>
</dbReference>
<accession>A0ABV8F6A8</accession>
<feature type="transmembrane region" description="Helical" evidence="2">
    <location>
        <begin position="39"/>
        <end position="59"/>
    </location>
</feature>
<feature type="compositionally biased region" description="Acidic residues" evidence="1">
    <location>
        <begin position="72"/>
        <end position="83"/>
    </location>
</feature>
<dbReference type="RefSeq" id="WP_386192552.1">
    <property type="nucleotide sequence ID" value="NZ_JBHSBC010000030.1"/>
</dbReference>
<organism evidence="3 4">
    <name type="scientific">Streptosporangium jomthongense</name>
    <dbReference type="NCBI Taxonomy" id="1193683"/>
    <lineage>
        <taxon>Bacteria</taxon>
        <taxon>Bacillati</taxon>
        <taxon>Actinomycetota</taxon>
        <taxon>Actinomycetes</taxon>
        <taxon>Streptosporangiales</taxon>
        <taxon>Streptosporangiaceae</taxon>
        <taxon>Streptosporangium</taxon>
    </lineage>
</organism>
<feature type="region of interest" description="Disordered" evidence="1">
    <location>
        <begin position="69"/>
        <end position="93"/>
    </location>
</feature>
<comment type="caution">
    <text evidence="3">The sequence shown here is derived from an EMBL/GenBank/DDBJ whole genome shotgun (WGS) entry which is preliminary data.</text>
</comment>
<sequence length="112" mass="11656">MNAQEFAARWWSMRPGAVGVAGLTTGTVLVMAVTDWPAWGAALTTLGGFAIATAGFAALEAANEAVSLADETPQDVDDGDGDEGQPALRPAFAVDEPEEGRYVNLKLSEDES</sequence>
<evidence type="ECO:0000256" key="2">
    <source>
        <dbReference type="SAM" id="Phobius"/>
    </source>
</evidence>
<feature type="transmembrane region" description="Helical" evidence="2">
    <location>
        <begin position="12"/>
        <end position="33"/>
    </location>
</feature>
<evidence type="ECO:0000313" key="4">
    <source>
        <dbReference type="Proteomes" id="UP001595698"/>
    </source>
</evidence>
<protein>
    <submittedName>
        <fullName evidence="3">Uncharacterized protein</fullName>
    </submittedName>
</protein>
<evidence type="ECO:0000256" key="1">
    <source>
        <dbReference type="SAM" id="MobiDB-lite"/>
    </source>
</evidence>
<keyword evidence="2" id="KW-0472">Membrane</keyword>
<keyword evidence="4" id="KW-1185">Reference proteome</keyword>
<keyword evidence="2" id="KW-0812">Transmembrane</keyword>
<keyword evidence="2" id="KW-1133">Transmembrane helix</keyword>